<protein>
    <submittedName>
        <fullName evidence="2">Acyl-CoA synthetase</fullName>
    </submittedName>
</protein>
<organism evidence="2 3">
    <name type="scientific">Formimonas warabiya</name>
    <dbReference type="NCBI Taxonomy" id="1761012"/>
    <lineage>
        <taxon>Bacteria</taxon>
        <taxon>Bacillati</taxon>
        <taxon>Bacillota</taxon>
        <taxon>Clostridia</taxon>
        <taxon>Eubacteriales</taxon>
        <taxon>Peptococcaceae</taxon>
        <taxon>Candidatus Formimonas</taxon>
    </lineage>
</organism>
<sequence length="109" mass="12377">MVQMKPLKEIAAVIRSKNAGPFEITLDIIFRNAQDFQKVKETGIINKEIISRIYNLPVEKIITFVEFEAANAIKVTIPRTRAQGSIGETDMHATQQHVPLMDIMIPWDV</sequence>
<dbReference type="Pfam" id="PF14330">
    <property type="entry name" value="DUF4387"/>
    <property type="match status" value="1"/>
</dbReference>
<dbReference type="Proteomes" id="UP000323521">
    <property type="component" value="Chromosome"/>
</dbReference>
<evidence type="ECO:0000259" key="1">
    <source>
        <dbReference type="Pfam" id="PF14330"/>
    </source>
</evidence>
<proteinExistence type="predicted"/>
<accession>A0A3G1KVV5</accession>
<dbReference type="EMBL" id="CP017634">
    <property type="protein sequence ID" value="ATW26582.1"/>
    <property type="molecule type" value="Genomic_DNA"/>
</dbReference>
<dbReference type="InterPro" id="IPR025496">
    <property type="entry name" value="DUF4387"/>
</dbReference>
<evidence type="ECO:0000313" key="3">
    <source>
        <dbReference type="Proteomes" id="UP000323521"/>
    </source>
</evidence>
<gene>
    <name evidence="2" type="ORF">DCMF_19135</name>
</gene>
<feature type="domain" description="DUF4387" evidence="1">
    <location>
        <begin position="7"/>
        <end position="103"/>
    </location>
</feature>
<dbReference type="RefSeq" id="WP_236860067.1">
    <property type="nucleotide sequence ID" value="NZ_CP017634.1"/>
</dbReference>
<name>A0A3G1KVV5_FORW1</name>
<dbReference type="AlphaFoldDB" id="A0A3G1KVV5"/>
<dbReference type="KEGG" id="fwa:DCMF_19135"/>
<evidence type="ECO:0000313" key="2">
    <source>
        <dbReference type="EMBL" id="ATW26582.1"/>
    </source>
</evidence>
<keyword evidence="3" id="KW-1185">Reference proteome</keyword>
<reference evidence="2 3" key="1">
    <citation type="submission" date="2016-10" db="EMBL/GenBank/DDBJ databases">
        <title>Complete Genome Sequence of Peptococcaceae strain DCMF.</title>
        <authorList>
            <person name="Edwards R.J."/>
            <person name="Holland S.I."/>
            <person name="Deshpande N.P."/>
            <person name="Wong Y.K."/>
            <person name="Ertan H."/>
            <person name="Manefield M."/>
            <person name="Russell T.L."/>
            <person name="Lee M.J."/>
        </authorList>
    </citation>
    <scope>NUCLEOTIDE SEQUENCE [LARGE SCALE GENOMIC DNA]</scope>
    <source>
        <strain evidence="2 3">DCMF</strain>
    </source>
</reference>